<protein>
    <recommendedName>
        <fullName evidence="6">Arsenical pump membrane protein</fullName>
    </recommendedName>
</protein>
<feature type="transmembrane region" description="Helical" evidence="6">
    <location>
        <begin position="248"/>
        <end position="266"/>
    </location>
</feature>
<comment type="similarity">
    <text evidence="6">Belongs to the ArsB family.</text>
</comment>
<sequence>MNAVLAALVFALTLWLVIARPRGLSVAFGAAIGAFLALLLGLVHLPDLLAVWRATWNATFTLVALIVLSLLLGEAGLFRFLALHVARLAGGHTGRLFVLLVLFGALLAALFANDGAVLILTPIALELCGLLSFSRAASVAVLFAVGFVVDAASLPFVTSNLTNIITADLFGLSFTRYAGVMLPVNLAVVAASLGVLWALFRRSLPPRYDPGALPEAAGALRDPVTSGVGAGLMGLLLAGFFLAPALHLPVSAVALTAALALLLTARGRGRAVGPVLRAAPWDVVVFSLGMYLVVYALQGAGLTALLAGGLTALAPLGPWAATLGTGGLVAALSAVTNNLPAVLIGALSIEYASVPPAARELMVYANVVAADIGPKLTPIGSLATLLWLGLLERRGLHVSWGEYLRLGALVTLPVLLVALAALALRLG</sequence>
<evidence type="ECO:0000256" key="3">
    <source>
        <dbReference type="ARBA" id="ARBA00022692"/>
    </source>
</evidence>
<gene>
    <name evidence="7" type="primary">arsB</name>
    <name evidence="7" type="ORF">DAETH_13810</name>
</gene>
<feature type="transmembrane region" description="Helical" evidence="6">
    <location>
        <begin position="62"/>
        <end position="85"/>
    </location>
</feature>
<comment type="subcellular location">
    <subcellularLocation>
        <location evidence="1 6">Cell membrane</location>
        <topology evidence="1 6">Multi-pass membrane protein</topology>
    </subcellularLocation>
</comment>
<dbReference type="PANTHER" id="PTHR43302">
    <property type="entry name" value="TRANSPORTER ARSB-RELATED"/>
    <property type="match status" value="1"/>
</dbReference>
<proteinExistence type="inferred from homology"/>
<dbReference type="PRINTS" id="PR00758">
    <property type="entry name" value="ARSENICPUMP"/>
</dbReference>
<keyword evidence="6" id="KW-0059">Arsenical resistance</keyword>
<reference evidence="7" key="1">
    <citation type="submission" date="2022-07" db="EMBL/GenBank/DDBJ databases">
        <title>Complete Genome Sequence of the Radioresistant Bacterium Deinococcus aetherius ST0316, Isolated from the Air Dust collected in Lower Stratosphere above Japan.</title>
        <authorList>
            <person name="Satoh K."/>
            <person name="Hagiwara K."/>
            <person name="Katsumata K."/>
            <person name="Kubo A."/>
            <person name="Yokobori S."/>
            <person name="Yamagishi A."/>
            <person name="Oono Y."/>
            <person name="Narumi I."/>
        </authorList>
    </citation>
    <scope>NUCLEOTIDE SEQUENCE</scope>
    <source>
        <strain evidence="7">ST0316</strain>
    </source>
</reference>
<feature type="transmembrane region" description="Helical" evidence="6">
    <location>
        <begin position="328"/>
        <end position="352"/>
    </location>
</feature>
<evidence type="ECO:0000256" key="4">
    <source>
        <dbReference type="ARBA" id="ARBA00022989"/>
    </source>
</evidence>
<organism evidence="7 8">
    <name type="scientific">Deinococcus aetherius</name>
    <dbReference type="NCBI Taxonomy" id="200252"/>
    <lineage>
        <taxon>Bacteria</taxon>
        <taxon>Thermotogati</taxon>
        <taxon>Deinococcota</taxon>
        <taxon>Deinococci</taxon>
        <taxon>Deinococcales</taxon>
        <taxon>Deinococcaceae</taxon>
        <taxon>Deinococcus</taxon>
    </lineage>
</organism>
<keyword evidence="2" id="KW-1003">Cell membrane</keyword>
<evidence type="ECO:0000256" key="6">
    <source>
        <dbReference type="RuleBase" id="RU004993"/>
    </source>
</evidence>
<comment type="caution">
    <text evidence="6">Lacks conserved residue(s) required for the propagation of feature annotation.</text>
</comment>
<keyword evidence="4 6" id="KW-1133">Transmembrane helix</keyword>
<dbReference type="EMBL" id="AP026560">
    <property type="protein sequence ID" value="BDP41412.1"/>
    <property type="molecule type" value="Genomic_DNA"/>
</dbReference>
<name>A0ABM8ACC1_9DEIO</name>
<dbReference type="CDD" id="cd01118">
    <property type="entry name" value="ArsB_permease"/>
    <property type="match status" value="1"/>
</dbReference>
<keyword evidence="8" id="KW-1185">Reference proteome</keyword>
<evidence type="ECO:0000256" key="1">
    <source>
        <dbReference type="ARBA" id="ARBA00004651"/>
    </source>
</evidence>
<dbReference type="Pfam" id="PF02040">
    <property type="entry name" value="ArsB"/>
    <property type="match status" value="1"/>
</dbReference>
<evidence type="ECO:0000313" key="8">
    <source>
        <dbReference type="Proteomes" id="UP001064971"/>
    </source>
</evidence>
<comment type="function">
    <text evidence="6">Involved in arsenical resistance. Thought to form the channel of an arsenite pump.</text>
</comment>
<dbReference type="PANTHER" id="PTHR43302:SF5">
    <property type="entry name" value="TRANSPORTER ARSB-RELATED"/>
    <property type="match status" value="1"/>
</dbReference>
<feature type="transmembrane region" description="Helical" evidence="6">
    <location>
        <begin position="97"/>
        <end position="125"/>
    </location>
</feature>
<evidence type="ECO:0000256" key="5">
    <source>
        <dbReference type="ARBA" id="ARBA00023136"/>
    </source>
</evidence>
<feature type="transmembrane region" description="Helical" evidence="6">
    <location>
        <begin position="403"/>
        <end position="424"/>
    </location>
</feature>
<evidence type="ECO:0000313" key="7">
    <source>
        <dbReference type="EMBL" id="BDP41412.1"/>
    </source>
</evidence>
<keyword evidence="3 6" id="KW-0812">Transmembrane</keyword>
<accession>A0ABM8ACC1</accession>
<dbReference type="NCBIfam" id="TIGR00935">
    <property type="entry name" value="2a45"/>
    <property type="match status" value="1"/>
</dbReference>
<keyword evidence="6" id="KW-0813">Transport</keyword>
<keyword evidence="5 6" id="KW-0472">Membrane</keyword>
<feature type="transmembrane region" description="Helical" evidence="6">
    <location>
        <begin position="278"/>
        <end position="297"/>
    </location>
</feature>
<feature type="transmembrane region" description="Helical" evidence="6">
    <location>
        <begin position="29"/>
        <end position="50"/>
    </location>
</feature>
<feature type="transmembrane region" description="Helical" evidence="6">
    <location>
        <begin position="177"/>
        <end position="200"/>
    </location>
</feature>
<dbReference type="Proteomes" id="UP001064971">
    <property type="component" value="Chromosome"/>
</dbReference>
<feature type="transmembrane region" description="Helical" evidence="6">
    <location>
        <begin position="372"/>
        <end position="391"/>
    </location>
</feature>
<evidence type="ECO:0000256" key="2">
    <source>
        <dbReference type="ARBA" id="ARBA00022475"/>
    </source>
</evidence>
<dbReference type="RefSeq" id="WP_264777179.1">
    <property type="nucleotide sequence ID" value="NZ_AP026560.1"/>
</dbReference>
<dbReference type="InterPro" id="IPR000802">
    <property type="entry name" value="Arsenical_pump_ArsB"/>
</dbReference>
<dbReference type="NCBIfam" id="NF011980">
    <property type="entry name" value="PRK15445.1"/>
    <property type="match status" value="1"/>
</dbReference>
<feature type="transmembrane region" description="Helical" evidence="6">
    <location>
        <begin position="137"/>
        <end position="157"/>
    </location>
</feature>